<dbReference type="AlphaFoldDB" id="A0A9P4MXU9"/>
<gene>
    <name evidence="1" type="ORF">CC78DRAFT_478080</name>
</gene>
<dbReference type="OrthoDB" id="3687247at2759"/>
<name>A0A9P4MXU9_9PLEO</name>
<evidence type="ECO:0000313" key="2">
    <source>
        <dbReference type="Proteomes" id="UP000800093"/>
    </source>
</evidence>
<organism evidence="1 2">
    <name type="scientific">Lojkania enalia</name>
    <dbReference type="NCBI Taxonomy" id="147567"/>
    <lineage>
        <taxon>Eukaryota</taxon>
        <taxon>Fungi</taxon>
        <taxon>Dikarya</taxon>
        <taxon>Ascomycota</taxon>
        <taxon>Pezizomycotina</taxon>
        <taxon>Dothideomycetes</taxon>
        <taxon>Pleosporomycetidae</taxon>
        <taxon>Pleosporales</taxon>
        <taxon>Pleosporales incertae sedis</taxon>
        <taxon>Lojkania</taxon>
    </lineage>
</organism>
<sequence length="79" mass="9525">ISIIIYIDLKSLYNYLIKLSTTNKKRLIINIILIRELYKKREIVEIRWINSKDNPIDAYIKKILNKVLETFILYNTLII</sequence>
<proteinExistence type="predicted"/>
<dbReference type="Proteomes" id="UP000800093">
    <property type="component" value="Unassembled WGS sequence"/>
</dbReference>
<feature type="non-terminal residue" evidence="1">
    <location>
        <position position="1"/>
    </location>
</feature>
<reference evidence="2" key="1">
    <citation type="journal article" date="2020" name="Stud. Mycol.">
        <title>101 Dothideomycetes genomes: A test case for predicting lifestyles and emergence of pathogens.</title>
        <authorList>
            <person name="Haridas S."/>
            <person name="Albert R."/>
            <person name="Binder M."/>
            <person name="Bloem J."/>
            <person name="LaButti K."/>
            <person name="Salamov A."/>
            <person name="Andreopoulos B."/>
            <person name="Baker S."/>
            <person name="Barry K."/>
            <person name="Bills G."/>
            <person name="Bluhm B."/>
            <person name="Cannon C."/>
            <person name="Castanera R."/>
            <person name="Culley D."/>
            <person name="Daum C."/>
            <person name="Ezra D."/>
            <person name="Gonzalez J."/>
            <person name="Henrissat B."/>
            <person name="Kuo A."/>
            <person name="Liang C."/>
            <person name="Lipzen A."/>
            <person name="Lutzoni F."/>
            <person name="Magnuson J."/>
            <person name="Mondo S."/>
            <person name="Nolan M."/>
            <person name="Ohm R."/>
            <person name="Pangilinan J."/>
            <person name="Park H.-J."/>
            <person name="Ramirez L."/>
            <person name="Alfaro M."/>
            <person name="Sun H."/>
            <person name="Tritt A."/>
            <person name="Yoshinaga Y."/>
            <person name="Zwiers L.-H."/>
            <person name="Turgeon B."/>
            <person name="Goodwin S."/>
            <person name="Spatafora J."/>
            <person name="Crous P."/>
            <person name="Grigoriev I."/>
        </authorList>
    </citation>
    <scope>NUCLEOTIDE SEQUENCE [LARGE SCALE GENOMIC DNA]</scope>
    <source>
        <strain evidence="2">CBS 304.66</strain>
    </source>
</reference>
<keyword evidence="2" id="KW-1185">Reference proteome</keyword>
<evidence type="ECO:0000313" key="1">
    <source>
        <dbReference type="EMBL" id="KAF2258612.1"/>
    </source>
</evidence>
<protein>
    <submittedName>
        <fullName evidence="1">Uncharacterized protein</fullName>
    </submittedName>
</protein>
<dbReference type="EMBL" id="ML986752">
    <property type="protein sequence ID" value="KAF2258612.1"/>
    <property type="molecule type" value="Genomic_DNA"/>
</dbReference>
<accession>A0A9P4MXU9</accession>
<comment type="caution">
    <text evidence="1">The sequence shown here is derived from an EMBL/GenBank/DDBJ whole genome shotgun (WGS) entry which is preliminary data.</text>
</comment>